<keyword evidence="2" id="KW-1185">Reference proteome</keyword>
<evidence type="ECO:0000313" key="2">
    <source>
        <dbReference type="Proteomes" id="UP000324222"/>
    </source>
</evidence>
<sequence length="41" mass="5130">MEKYNEGIMKHVPIKKTDKPRHKEWFNRCELARMEREKNLD</sequence>
<dbReference type="AlphaFoldDB" id="A0A5B7EBI2"/>
<protein>
    <submittedName>
        <fullName evidence="1">Uncharacterized protein</fullName>
    </submittedName>
</protein>
<comment type="caution">
    <text evidence="1">The sequence shown here is derived from an EMBL/GenBank/DDBJ whole genome shotgun (WGS) entry which is preliminary data.</text>
</comment>
<accession>A0A5B7EBI2</accession>
<dbReference type="Proteomes" id="UP000324222">
    <property type="component" value="Unassembled WGS sequence"/>
</dbReference>
<dbReference type="EMBL" id="VSRR010002449">
    <property type="protein sequence ID" value="MPC31502.1"/>
    <property type="molecule type" value="Genomic_DNA"/>
</dbReference>
<reference evidence="1 2" key="1">
    <citation type="submission" date="2019-05" db="EMBL/GenBank/DDBJ databases">
        <title>Another draft genome of Portunus trituberculatus and its Hox gene families provides insights of decapod evolution.</title>
        <authorList>
            <person name="Jeong J.-H."/>
            <person name="Song I."/>
            <person name="Kim S."/>
            <person name="Choi T."/>
            <person name="Kim D."/>
            <person name="Ryu S."/>
            <person name="Kim W."/>
        </authorList>
    </citation>
    <scope>NUCLEOTIDE SEQUENCE [LARGE SCALE GENOMIC DNA]</scope>
    <source>
        <tissue evidence="1">Muscle</tissue>
    </source>
</reference>
<name>A0A5B7EBI2_PORTR</name>
<evidence type="ECO:0000313" key="1">
    <source>
        <dbReference type="EMBL" id="MPC31502.1"/>
    </source>
</evidence>
<organism evidence="1 2">
    <name type="scientific">Portunus trituberculatus</name>
    <name type="common">Swimming crab</name>
    <name type="synonym">Neptunus trituberculatus</name>
    <dbReference type="NCBI Taxonomy" id="210409"/>
    <lineage>
        <taxon>Eukaryota</taxon>
        <taxon>Metazoa</taxon>
        <taxon>Ecdysozoa</taxon>
        <taxon>Arthropoda</taxon>
        <taxon>Crustacea</taxon>
        <taxon>Multicrustacea</taxon>
        <taxon>Malacostraca</taxon>
        <taxon>Eumalacostraca</taxon>
        <taxon>Eucarida</taxon>
        <taxon>Decapoda</taxon>
        <taxon>Pleocyemata</taxon>
        <taxon>Brachyura</taxon>
        <taxon>Eubrachyura</taxon>
        <taxon>Portunoidea</taxon>
        <taxon>Portunidae</taxon>
        <taxon>Portuninae</taxon>
        <taxon>Portunus</taxon>
    </lineage>
</organism>
<proteinExistence type="predicted"/>
<gene>
    <name evidence="1" type="ORF">E2C01_024793</name>
</gene>